<dbReference type="RefSeq" id="WP_095102842.1">
    <property type="nucleotide sequence ID" value="NZ_BKAR01000002.1"/>
</dbReference>
<keyword evidence="2" id="KW-1185">Reference proteome</keyword>
<comment type="caution">
    <text evidence="1">The sequence shown here is derived from an EMBL/GenBank/DDBJ whole genome shotgun (WGS) entry which is preliminary data.</text>
</comment>
<proteinExistence type="predicted"/>
<dbReference type="AlphaFoldDB" id="A0A239TFK2"/>
<evidence type="ECO:0000313" key="1">
    <source>
        <dbReference type="EMBL" id="GEP83608.1"/>
    </source>
</evidence>
<dbReference type="Proteomes" id="UP000321736">
    <property type="component" value="Unassembled WGS sequence"/>
</dbReference>
<accession>A0A239TFK2</accession>
<dbReference type="Pfam" id="PF13171">
    <property type="entry name" value="DUF4004"/>
    <property type="match status" value="1"/>
</dbReference>
<protein>
    <recommendedName>
        <fullName evidence="3">DUF4004 family protein</fullName>
    </recommendedName>
</protein>
<sequence length="201" mass="23453">MKEQLISKKELLLKCDITYGQLYRWKRKNLIPDEWFIRKSTYTGQESFLPKDKALKRIKDIQKYKNEYSLDELAKKFAEESGAVENNAVSNETLISQWSRYFMSEVGEGLLDKYPEEKAVYVGTILNDVLTKSIISMDELQDLKVFLLQSSENNKHAVLYICRKLGITFYLLAEPQGQITLDKSVKVLDTIRAEKLFMEEM</sequence>
<dbReference type="OrthoDB" id="1648298at2"/>
<gene>
    <name evidence="1" type="primary">yhbD</name>
    <name evidence="1" type="ORF">SPI02_01930</name>
</gene>
<organism evidence="1 2">
    <name type="scientific">Staphylococcus piscifermentans</name>
    <dbReference type="NCBI Taxonomy" id="70258"/>
    <lineage>
        <taxon>Bacteria</taxon>
        <taxon>Bacillati</taxon>
        <taxon>Bacillota</taxon>
        <taxon>Bacilli</taxon>
        <taxon>Bacillales</taxon>
        <taxon>Staphylococcaceae</taxon>
        <taxon>Staphylococcus</taxon>
    </lineage>
</organism>
<reference evidence="1 2" key="1">
    <citation type="submission" date="2019-07" db="EMBL/GenBank/DDBJ databases">
        <title>Whole genome shotgun sequence of Staphylococcus piscifermentans NBRC 109625.</title>
        <authorList>
            <person name="Hosoyama A."/>
            <person name="Uohara A."/>
            <person name="Ohji S."/>
            <person name="Ichikawa N."/>
        </authorList>
    </citation>
    <scope>NUCLEOTIDE SEQUENCE [LARGE SCALE GENOMIC DNA]</scope>
    <source>
        <strain evidence="1 2">NBRC 109625</strain>
    </source>
</reference>
<name>A0A239TFK2_9STAP</name>
<dbReference type="EMBL" id="BKAR01000002">
    <property type="protein sequence ID" value="GEP83608.1"/>
    <property type="molecule type" value="Genomic_DNA"/>
</dbReference>
<dbReference type="InterPro" id="IPR025063">
    <property type="entry name" value="DUF4004"/>
</dbReference>
<evidence type="ECO:0008006" key="3">
    <source>
        <dbReference type="Google" id="ProtNLM"/>
    </source>
</evidence>
<evidence type="ECO:0000313" key="2">
    <source>
        <dbReference type="Proteomes" id="UP000321736"/>
    </source>
</evidence>